<proteinExistence type="inferred from homology"/>
<dbReference type="OrthoDB" id="9806408at2"/>
<keyword evidence="4 10" id="KW-0808">Transferase</keyword>
<evidence type="ECO:0000256" key="1">
    <source>
        <dbReference type="ARBA" id="ARBA00001232"/>
    </source>
</evidence>
<dbReference type="GO" id="GO:0043811">
    <property type="term" value="F:phosphate:acyl-[acyl carrier protein] acyltransferase activity"/>
    <property type="evidence" value="ECO:0007669"/>
    <property type="project" value="UniProtKB-UniRule"/>
</dbReference>
<dbReference type="InterPro" id="IPR012281">
    <property type="entry name" value="Phospholipid_synth_PlsX-like"/>
</dbReference>
<dbReference type="GO" id="GO:0005737">
    <property type="term" value="C:cytoplasm"/>
    <property type="evidence" value="ECO:0007669"/>
    <property type="project" value="UniProtKB-SubCell"/>
</dbReference>
<keyword evidence="11" id="KW-0012">Acyltransferase</keyword>
<comment type="subunit">
    <text evidence="9 10">Homodimer. Probably interacts with PlsY.</text>
</comment>
<dbReference type="Pfam" id="PF02504">
    <property type="entry name" value="FA_synthesis"/>
    <property type="match status" value="1"/>
</dbReference>
<comment type="subcellular location">
    <subcellularLocation>
        <location evidence="10">Cytoplasm</location>
    </subcellularLocation>
    <text evidence="10">Associated with the membrane possibly through PlsY.</text>
</comment>
<evidence type="ECO:0000256" key="5">
    <source>
        <dbReference type="ARBA" id="ARBA00023098"/>
    </source>
</evidence>
<keyword evidence="12" id="KW-1185">Reference proteome</keyword>
<evidence type="ECO:0000256" key="10">
    <source>
        <dbReference type="HAMAP-Rule" id="MF_00019"/>
    </source>
</evidence>
<dbReference type="SUPFAM" id="SSF53659">
    <property type="entry name" value="Isocitrate/Isopropylmalate dehydrogenase-like"/>
    <property type="match status" value="1"/>
</dbReference>
<keyword evidence="6 10" id="KW-0594">Phospholipid biosynthesis</keyword>
<evidence type="ECO:0000256" key="3">
    <source>
        <dbReference type="ARBA" id="ARBA00022516"/>
    </source>
</evidence>
<dbReference type="EC" id="2.3.1.274" evidence="8 10"/>
<name>A0A285UNS3_9STAP</name>
<dbReference type="InterPro" id="IPR003664">
    <property type="entry name" value="FA_synthesis"/>
</dbReference>
<keyword evidence="5 10" id="KW-0443">Lipid metabolism</keyword>
<evidence type="ECO:0000256" key="7">
    <source>
        <dbReference type="ARBA" id="ARBA00023264"/>
    </source>
</evidence>
<dbReference type="PANTHER" id="PTHR30100">
    <property type="entry name" value="FATTY ACID/PHOSPHOLIPID SYNTHESIS PROTEIN PLSX"/>
    <property type="match status" value="1"/>
</dbReference>
<sequence length="328" mass="35001">MVKIAVDAMGGDHGPGITVYGASLAMQENPELECLLFGEPKQVEEALPDFADPNRMEIIAADEVITDDDDPLRAVRRKKGSTIVKGLRAVAEREADAFVSAGSSGAIYAGGLFLIGADPEIKRPAAVSVLPTVSEASPYYMLIDSGANIAAKTEHLVEYARLGSRMAEQLLNIRNPRVGLLNIGSEPSKGNAFTKEAFQLLAAENELNFTGNVEPSVLLNGTHDIILTDGFTGNIMLKSVEGAAEILLNDLLRNVKKDGHLDENAEKVLAEAVETSIKRYTNEDIGGGFILGIKAPVVITHGAADAVMFKHSVEMAARLAHNPVFNGR</sequence>
<evidence type="ECO:0000313" key="11">
    <source>
        <dbReference type="EMBL" id="SOC43530.1"/>
    </source>
</evidence>
<comment type="pathway">
    <text evidence="10">Lipid metabolism; phospholipid metabolism.</text>
</comment>
<keyword evidence="2 10" id="KW-0963">Cytoplasm</keyword>
<keyword evidence="3 10" id="KW-0444">Lipid biosynthesis</keyword>
<evidence type="ECO:0000256" key="9">
    <source>
        <dbReference type="ARBA" id="ARBA00046608"/>
    </source>
</evidence>
<evidence type="ECO:0000313" key="12">
    <source>
        <dbReference type="Proteomes" id="UP000219412"/>
    </source>
</evidence>
<dbReference type="PANTHER" id="PTHR30100:SF1">
    <property type="entry name" value="PHOSPHATE ACYLTRANSFERASE"/>
    <property type="match status" value="1"/>
</dbReference>
<protein>
    <recommendedName>
        <fullName evidence="8 10">Phosphate acyltransferase</fullName>
        <ecNumber evidence="8 10">2.3.1.274</ecNumber>
    </recommendedName>
    <alternativeName>
        <fullName evidence="10">Acyl-ACP phosphotransacylase</fullName>
    </alternativeName>
    <alternativeName>
        <fullName evidence="10">Acyl-[acyl-carrier-protein]--phosphate acyltransferase</fullName>
    </alternativeName>
    <alternativeName>
        <fullName evidence="10">Phosphate-acyl-ACP acyltransferase</fullName>
    </alternativeName>
</protein>
<comment type="function">
    <text evidence="10">Catalyzes the reversible formation of acyl-phosphate (acyl-PO(4)) from acyl-[acyl-carrier-protein] (acyl-ACP). This enzyme utilizes acyl-ACP as fatty acyl donor, but not acyl-CoA.</text>
</comment>
<dbReference type="EMBL" id="OBQF01000005">
    <property type="protein sequence ID" value="SOC43530.1"/>
    <property type="molecule type" value="Genomic_DNA"/>
</dbReference>
<dbReference type="NCBIfam" id="TIGR00182">
    <property type="entry name" value="plsX"/>
    <property type="match status" value="1"/>
</dbReference>
<comment type="catalytic activity">
    <reaction evidence="1 10">
        <text>a fatty acyl-[ACP] + phosphate = an acyl phosphate + holo-[ACP]</text>
        <dbReference type="Rhea" id="RHEA:42292"/>
        <dbReference type="Rhea" id="RHEA-COMP:9685"/>
        <dbReference type="Rhea" id="RHEA-COMP:14125"/>
        <dbReference type="ChEBI" id="CHEBI:43474"/>
        <dbReference type="ChEBI" id="CHEBI:59918"/>
        <dbReference type="ChEBI" id="CHEBI:64479"/>
        <dbReference type="ChEBI" id="CHEBI:138651"/>
        <dbReference type="EC" id="2.3.1.274"/>
    </reaction>
</comment>
<reference evidence="12" key="1">
    <citation type="submission" date="2017-08" db="EMBL/GenBank/DDBJ databases">
        <authorList>
            <person name="Varghese N."/>
            <person name="Submissions S."/>
        </authorList>
    </citation>
    <scope>NUCLEOTIDE SEQUENCE [LARGE SCALE GENOMIC DNA]</scope>
    <source>
        <strain evidence="12">DSM 23173</strain>
    </source>
</reference>
<dbReference type="Proteomes" id="UP000219412">
    <property type="component" value="Unassembled WGS sequence"/>
</dbReference>
<keyword evidence="7 10" id="KW-1208">Phospholipid metabolism</keyword>
<dbReference type="GO" id="GO:0008654">
    <property type="term" value="P:phospholipid biosynthetic process"/>
    <property type="evidence" value="ECO:0007669"/>
    <property type="project" value="UniProtKB-KW"/>
</dbReference>
<accession>A0A285UNS3</accession>
<comment type="similarity">
    <text evidence="10">Belongs to the PlsX family.</text>
</comment>
<dbReference type="GO" id="GO:0006633">
    <property type="term" value="P:fatty acid biosynthetic process"/>
    <property type="evidence" value="ECO:0007669"/>
    <property type="project" value="UniProtKB-UniRule"/>
</dbReference>
<evidence type="ECO:0000256" key="2">
    <source>
        <dbReference type="ARBA" id="ARBA00022490"/>
    </source>
</evidence>
<dbReference type="PIRSF" id="PIRSF002465">
    <property type="entry name" value="Phsphlp_syn_PlsX"/>
    <property type="match status" value="1"/>
</dbReference>
<gene>
    <name evidence="10" type="primary">plsX</name>
    <name evidence="11" type="ORF">SAMN05878391_2012</name>
</gene>
<evidence type="ECO:0000256" key="8">
    <source>
        <dbReference type="ARBA" id="ARBA00024069"/>
    </source>
</evidence>
<organism evidence="11 12">
    <name type="scientific">Salinicoccus kekensis</name>
    <dbReference type="NCBI Taxonomy" id="714307"/>
    <lineage>
        <taxon>Bacteria</taxon>
        <taxon>Bacillati</taxon>
        <taxon>Bacillota</taxon>
        <taxon>Bacilli</taxon>
        <taxon>Bacillales</taxon>
        <taxon>Staphylococcaceae</taxon>
        <taxon>Salinicoccus</taxon>
    </lineage>
</organism>
<dbReference type="UniPathway" id="UPA00085"/>
<evidence type="ECO:0000256" key="4">
    <source>
        <dbReference type="ARBA" id="ARBA00022679"/>
    </source>
</evidence>
<dbReference type="Gene3D" id="3.40.718.10">
    <property type="entry name" value="Isopropylmalate Dehydrogenase"/>
    <property type="match status" value="1"/>
</dbReference>
<evidence type="ECO:0000256" key="6">
    <source>
        <dbReference type="ARBA" id="ARBA00023209"/>
    </source>
</evidence>
<dbReference type="RefSeq" id="WP_097041690.1">
    <property type="nucleotide sequence ID" value="NZ_OBQF01000005.1"/>
</dbReference>
<dbReference type="AlphaFoldDB" id="A0A285UNS3"/>
<dbReference type="HAMAP" id="MF_00019">
    <property type="entry name" value="PlsX"/>
    <property type="match status" value="1"/>
</dbReference>